<comment type="caution">
    <text evidence="2">The sequence shown here is derived from an EMBL/GenBank/DDBJ whole genome shotgun (WGS) entry which is preliminary data.</text>
</comment>
<sequence length="127" mass="13636">VKRQLVQNILKDDSSSSPEILNSLGSAVSVLPLSKLSRFTPEELNNTLTSLSQVNWSPAQAKTLAKKLLESAKNISGEKLLSLGTMVRGVASSLLKNVKAEGLLGKESLKNMSEKMSSLQRTALLEA</sequence>
<dbReference type="Proteomes" id="UP001529510">
    <property type="component" value="Unassembled WGS sequence"/>
</dbReference>
<dbReference type="EMBL" id="JAMKFB020000016">
    <property type="protein sequence ID" value="KAL0172264.1"/>
    <property type="molecule type" value="Genomic_DNA"/>
</dbReference>
<evidence type="ECO:0000259" key="1">
    <source>
        <dbReference type="Pfam" id="PF21058"/>
    </source>
</evidence>
<gene>
    <name evidence="2" type="ORF">M9458_032575</name>
</gene>
<organism evidence="2 3">
    <name type="scientific">Cirrhinus mrigala</name>
    <name type="common">Mrigala</name>
    <dbReference type="NCBI Taxonomy" id="683832"/>
    <lineage>
        <taxon>Eukaryota</taxon>
        <taxon>Metazoa</taxon>
        <taxon>Chordata</taxon>
        <taxon>Craniata</taxon>
        <taxon>Vertebrata</taxon>
        <taxon>Euteleostomi</taxon>
        <taxon>Actinopterygii</taxon>
        <taxon>Neopterygii</taxon>
        <taxon>Teleostei</taxon>
        <taxon>Ostariophysi</taxon>
        <taxon>Cypriniformes</taxon>
        <taxon>Cyprinidae</taxon>
        <taxon>Labeoninae</taxon>
        <taxon>Labeonini</taxon>
        <taxon>Cirrhinus</taxon>
    </lineage>
</organism>
<keyword evidence="3" id="KW-1185">Reference proteome</keyword>
<feature type="domain" description="Stereocilin LRR" evidence="1">
    <location>
        <begin position="11"/>
        <end position="103"/>
    </location>
</feature>
<dbReference type="Pfam" id="PF21058">
    <property type="entry name" value="Stereocilin"/>
    <property type="match status" value="1"/>
</dbReference>
<evidence type="ECO:0000313" key="3">
    <source>
        <dbReference type="Proteomes" id="UP001529510"/>
    </source>
</evidence>
<feature type="non-terminal residue" evidence="2">
    <location>
        <position position="127"/>
    </location>
</feature>
<accession>A0ABD0PDV9</accession>
<name>A0ABD0PDV9_CIRMR</name>
<feature type="non-terminal residue" evidence="2">
    <location>
        <position position="1"/>
    </location>
</feature>
<proteinExistence type="predicted"/>
<dbReference type="AlphaFoldDB" id="A0ABD0PDV9"/>
<reference evidence="2 3" key="1">
    <citation type="submission" date="2024-05" db="EMBL/GenBank/DDBJ databases">
        <title>Genome sequencing and assembly of Indian major carp, Cirrhinus mrigala (Hamilton, 1822).</title>
        <authorList>
            <person name="Mohindra V."/>
            <person name="Chowdhury L.M."/>
            <person name="Lal K."/>
            <person name="Jena J.K."/>
        </authorList>
    </citation>
    <scope>NUCLEOTIDE SEQUENCE [LARGE SCALE GENOMIC DNA]</scope>
    <source>
        <strain evidence="2">CM1030</strain>
        <tissue evidence="2">Blood</tissue>
    </source>
</reference>
<evidence type="ECO:0000313" key="2">
    <source>
        <dbReference type="EMBL" id="KAL0172264.1"/>
    </source>
</evidence>
<protein>
    <recommendedName>
        <fullName evidence="1">Stereocilin LRR domain-containing protein</fullName>
    </recommendedName>
</protein>
<dbReference type="InterPro" id="IPR048992">
    <property type="entry name" value="Stereocilin_LRR"/>
</dbReference>